<organism evidence="2 3">
    <name type="scientific">Pseudoduganella danionis</name>
    <dbReference type="NCBI Taxonomy" id="1890295"/>
    <lineage>
        <taxon>Bacteria</taxon>
        <taxon>Pseudomonadati</taxon>
        <taxon>Pseudomonadota</taxon>
        <taxon>Betaproteobacteria</taxon>
        <taxon>Burkholderiales</taxon>
        <taxon>Oxalobacteraceae</taxon>
        <taxon>Telluria group</taxon>
        <taxon>Pseudoduganella</taxon>
    </lineage>
</organism>
<dbReference type="Proteomes" id="UP000735592">
    <property type="component" value="Unassembled WGS sequence"/>
</dbReference>
<dbReference type="InterPro" id="IPR012902">
    <property type="entry name" value="N_methyl_site"/>
</dbReference>
<reference evidence="2 3" key="1">
    <citation type="submission" date="2019-11" db="EMBL/GenBank/DDBJ databases">
        <title>Type strains purchased from KCTC, JCM and DSMZ.</title>
        <authorList>
            <person name="Lu H."/>
        </authorList>
    </citation>
    <scope>NUCLEOTIDE SEQUENCE [LARGE SCALE GENOMIC DNA]</scope>
    <source>
        <strain evidence="2 3">DSM 103461</strain>
    </source>
</reference>
<dbReference type="PANTHER" id="PTHR30093">
    <property type="entry name" value="GENERAL SECRETION PATHWAY PROTEIN G"/>
    <property type="match status" value="1"/>
</dbReference>
<evidence type="ECO:0000256" key="1">
    <source>
        <dbReference type="SAM" id="Phobius"/>
    </source>
</evidence>
<dbReference type="Gene3D" id="3.30.700.10">
    <property type="entry name" value="Glycoprotein, Type 4 Pilin"/>
    <property type="match status" value="1"/>
</dbReference>
<dbReference type="PROSITE" id="PS00409">
    <property type="entry name" value="PROKAR_NTER_METHYL"/>
    <property type="match status" value="1"/>
</dbReference>
<dbReference type="RefSeq" id="WP_155433944.1">
    <property type="nucleotide sequence ID" value="NZ_JBHLXK010000003.1"/>
</dbReference>
<evidence type="ECO:0000313" key="3">
    <source>
        <dbReference type="Proteomes" id="UP000735592"/>
    </source>
</evidence>
<sequence length="145" mass="14917">MQIPAARRSFAAQQGGFTLIELIVVIVILGILAATAVPKFATLGTDARIAKMQGARAAIVSAANMYHGRYLANGSVAASYDGVSVNSSGYPDLAGMVVAVPLTDYITTSYANKGEVTPDAGHANCKLTYDPSNGTVTMAVATTDC</sequence>
<dbReference type="SUPFAM" id="SSF54523">
    <property type="entry name" value="Pili subunits"/>
    <property type="match status" value="1"/>
</dbReference>
<keyword evidence="1" id="KW-0812">Transmembrane</keyword>
<proteinExistence type="predicted"/>
<keyword evidence="1" id="KW-0472">Membrane</keyword>
<dbReference type="NCBIfam" id="TIGR02532">
    <property type="entry name" value="IV_pilin_GFxxxE"/>
    <property type="match status" value="1"/>
</dbReference>
<gene>
    <name evidence="2" type="ORF">GM655_07730</name>
</gene>
<feature type="transmembrane region" description="Helical" evidence="1">
    <location>
        <begin position="16"/>
        <end position="37"/>
    </location>
</feature>
<dbReference type="EMBL" id="WNKW01000001">
    <property type="protein sequence ID" value="MTW32712.1"/>
    <property type="molecule type" value="Genomic_DNA"/>
</dbReference>
<dbReference type="PANTHER" id="PTHR30093:SF7">
    <property type="entry name" value="MSHA MAJOR PILIN SUBUNIT MSHA"/>
    <property type="match status" value="1"/>
</dbReference>
<name>A0ABW9SPV6_9BURK</name>
<protein>
    <submittedName>
        <fullName evidence="2">Prepilin-type N-terminal cleavage/methylation domain-containing protein</fullName>
    </submittedName>
</protein>
<keyword evidence="1" id="KW-1133">Transmembrane helix</keyword>
<dbReference type="InterPro" id="IPR045584">
    <property type="entry name" value="Pilin-like"/>
</dbReference>
<accession>A0ABW9SPV6</accession>
<dbReference type="Pfam" id="PF07963">
    <property type="entry name" value="N_methyl"/>
    <property type="match status" value="1"/>
</dbReference>
<comment type="caution">
    <text evidence="2">The sequence shown here is derived from an EMBL/GenBank/DDBJ whole genome shotgun (WGS) entry which is preliminary data.</text>
</comment>
<keyword evidence="3" id="KW-1185">Reference proteome</keyword>
<evidence type="ECO:0000313" key="2">
    <source>
        <dbReference type="EMBL" id="MTW32712.1"/>
    </source>
</evidence>